<sequence length="381" mass="41828">MSAPANFGRLYKNSRLAQVVKTLDNPRAKIDKSVPTRQILFASSESYKNRNYGLKSRLPENCQSKHITVDAIETYERMVPYEAAPGFYYKLLRFQEFNTALVTPNKKQNPLFGGKTFDPASEKQQVSDLLQISKPDLPVRRADKLAQAVKYNAGNKVGSGAKEFRQEYFQALLAHDPAAIVHNKHNNANVMQDTIGAMLHAKRAAGENVGKYASRAAAPQAKNDFKRYARDPNDISKFKVAGTAGLSYTLKGRLRNTPNGIETAVVKPGRLLKRNARDMMGGGRTTAALGGFIVDVGQSSVSLQNQAASNIPGMHKHEVAVPLRVESAFLQSDGSVKIHTEGVSKAGSAGAGRFRNKFEEILLRSKPNKSASNRVKQILKM</sequence>
<name>A0A1E3QJH9_9ASCO</name>
<dbReference type="PANTHER" id="PTHR28058:SF1">
    <property type="entry name" value="SMALL RIBOSOMAL SUBUNIT PROTEIN BS1M"/>
    <property type="match status" value="1"/>
</dbReference>
<dbReference type="GO" id="GO:0070124">
    <property type="term" value="P:mitochondrial translational initiation"/>
    <property type="evidence" value="ECO:0007669"/>
    <property type="project" value="TreeGrafter"/>
</dbReference>
<gene>
    <name evidence="1" type="ORF">BABINDRAFT_163166</name>
</gene>
<dbReference type="Pfam" id="PF11709">
    <property type="entry name" value="Mit_ribos_Mrp51"/>
    <property type="match status" value="1"/>
</dbReference>
<dbReference type="Proteomes" id="UP000094336">
    <property type="component" value="Unassembled WGS sequence"/>
</dbReference>
<dbReference type="AlphaFoldDB" id="A0A1E3QJH9"/>
<reference evidence="2" key="1">
    <citation type="submission" date="2016-05" db="EMBL/GenBank/DDBJ databases">
        <title>Comparative genomics of biotechnologically important yeasts.</title>
        <authorList>
            <consortium name="DOE Joint Genome Institute"/>
            <person name="Riley R."/>
            <person name="Haridas S."/>
            <person name="Wolfe K.H."/>
            <person name="Lopes M.R."/>
            <person name="Hittinger C.T."/>
            <person name="Goker M."/>
            <person name="Salamov A."/>
            <person name="Wisecaver J."/>
            <person name="Long T.M."/>
            <person name="Aerts A.L."/>
            <person name="Barry K."/>
            <person name="Choi C."/>
            <person name="Clum A."/>
            <person name="Coughlan A.Y."/>
            <person name="Deshpande S."/>
            <person name="Douglass A.P."/>
            <person name="Hanson S.J."/>
            <person name="Klenk H.-P."/>
            <person name="Labutti K."/>
            <person name="Lapidus A."/>
            <person name="Lindquist E."/>
            <person name="Lipzen A."/>
            <person name="Meier-Kolthoff J.P."/>
            <person name="Ohm R.A."/>
            <person name="Otillar R.P."/>
            <person name="Pangilinan J."/>
            <person name="Peng Y."/>
            <person name="Rokas A."/>
            <person name="Rosa C.A."/>
            <person name="Scheuner C."/>
            <person name="Sibirny A.A."/>
            <person name="Slot J.C."/>
            <person name="Stielow J.B."/>
            <person name="Sun H."/>
            <person name="Kurtzman C.P."/>
            <person name="Blackwell M."/>
            <person name="Grigoriev I.V."/>
            <person name="Jeffries T.W."/>
        </authorList>
    </citation>
    <scope>NUCLEOTIDE SEQUENCE [LARGE SCALE GENOMIC DNA]</scope>
    <source>
        <strain evidence="2">NRRL Y-12698</strain>
    </source>
</reference>
<dbReference type="GO" id="GO:0005763">
    <property type="term" value="C:mitochondrial small ribosomal subunit"/>
    <property type="evidence" value="ECO:0007669"/>
    <property type="project" value="TreeGrafter"/>
</dbReference>
<accession>A0A1E3QJH9</accession>
<evidence type="ECO:0000313" key="1">
    <source>
        <dbReference type="EMBL" id="ODQ77768.1"/>
    </source>
</evidence>
<proteinExistence type="predicted"/>
<dbReference type="RefSeq" id="XP_018983096.1">
    <property type="nucleotide sequence ID" value="XM_019129754.1"/>
</dbReference>
<dbReference type="EMBL" id="KV454438">
    <property type="protein sequence ID" value="ODQ77768.1"/>
    <property type="molecule type" value="Genomic_DNA"/>
</dbReference>
<organism evidence="1 2">
    <name type="scientific">Babjeviella inositovora NRRL Y-12698</name>
    <dbReference type="NCBI Taxonomy" id="984486"/>
    <lineage>
        <taxon>Eukaryota</taxon>
        <taxon>Fungi</taxon>
        <taxon>Dikarya</taxon>
        <taxon>Ascomycota</taxon>
        <taxon>Saccharomycotina</taxon>
        <taxon>Pichiomycetes</taxon>
        <taxon>Serinales incertae sedis</taxon>
        <taxon>Babjeviella</taxon>
    </lineage>
</organism>
<keyword evidence="2" id="KW-1185">Reference proteome</keyword>
<protein>
    <submittedName>
        <fullName evidence="1">Uncharacterized protein</fullName>
    </submittedName>
</protein>
<dbReference type="GeneID" id="30147607"/>
<dbReference type="PANTHER" id="PTHR28058">
    <property type="entry name" value="37S RIBOSOMAL PROTEIN MRP51, MITOCHONDRIAL"/>
    <property type="match status" value="1"/>
</dbReference>
<dbReference type="InterPro" id="IPR016712">
    <property type="entry name" value="Rbsml_bS1m-like"/>
</dbReference>
<evidence type="ECO:0000313" key="2">
    <source>
        <dbReference type="Proteomes" id="UP000094336"/>
    </source>
</evidence>
<dbReference type="OrthoDB" id="2735536at2759"/>
<dbReference type="GO" id="GO:0003735">
    <property type="term" value="F:structural constituent of ribosome"/>
    <property type="evidence" value="ECO:0007669"/>
    <property type="project" value="TreeGrafter"/>
</dbReference>
<dbReference type="STRING" id="984486.A0A1E3QJH9"/>